<evidence type="ECO:0000313" key="2">
    <source>
        <dbReference type="Proteomes" id="UP000584642"/>
    </source>
</evidence>
<keyword evidence="2" id="KW-1185">Reference proteome</keyword>
<proteinExistence type="predicted"/>
<dbReference type="RefSeq" id="WP_180282119.1">
    <property type="nucleotide sequence ID" value="NZ_JABFDB010000006.1"/>
</dbReference>
<reference evidence="1 2" key="1">
    <citation type="submission" date="2020-05" db="EMBL/GenBank/DDBJ databases">
        <title>Azospirillum oleiclasticum sp. nov, a nitrogen-fixing and heavy crude oil-emulsifying bacterium isolated from the crude oil of Yumen Oilfield.</title>
        <authorList>
            <person name="Wu D."/>
            <person name="Cai M."/>
            <person name="Zhang X."/>
        </authorList>
    </citation>
    <scope>NUCLEOTIDE SEQUENCE [LARGE SCALE GENOMIC DNA]</scope>
    <source>
        <strain evidence="1 2">ROY-1-1-2</strain>
    </source>
</reference>
<comment type="caution">
    <text evidence="1">The sequence shown here is derived from an EMBL/GenBank/DDBJ whole genome shotgun (WGS) entry which is preliminary data.</text>
</comment>
<protein>
    <submittedName>
        <fullName evidence="1">Uncharacterized protein</fullName>
    </submittedName>
</protein>
<organism evidence="1 2">
    <name type="scientific">Azospirillum oleiclasticum</name>
    <dbReference type="NCBI Taxonomy" id="2735135"/>
    <lineage>
        <taxon>Bacteria</taxon>
        <taxon>Pseudomonadati</taxon>
        <taxon>Pseudomonadota</taxon>
        <taxon>Alphaproteobacteria</taxon>
        <taxon>Rhodospirillales</taxon>
        <taxon>Azospirillaceae</taxon>
        <taxon>Azospirillum</taxon>
    </lineage>
</organism>
<name>A0ABX2T7X2_9PROT</name>
<dbReference type="EMBL" id="JABFDB010000006">
    <property type="protein sequence ID" value="NYZ20368.1"/>
    <property type="molecule type" value="Genomic_DNA"/>
</dbReference>
<sequence length="88" mass="9498">MDSAAVIRFANRFEAIATDGFEGAPYRPALEELARRVKDDPRPGLAAEVARAVGIMVGLIEDGDPAGRFARKTAILREAVQELRESSA</sequence>
<evidence type="ECO:0000313" key="1">
    <source>
        <dbReference type="EMBL" id="NYZ20368.1"/>
    </source>
</evidence>
<dbReference type="Proteomes" id="UP000584642">
    <property type="component" value="Unassembled WGS sequence"/>
</dbReference>
<gene>
    <name evidence="1" type="ORF">HND93_11640</name>
</gene>
<accession>A0ABX2T7X2</accession>